<dbReference type="AlphaFoldDB" id="G3APA7"/>
<evidence type="ECO:0000256" key="11">
    <source>
        <dbReference type="PIRSR" id="PIRSR038994-3"/>
    </source>
</evidence>
<evidence type="ECO:0000256" key="10">
    <source>
        <dbReference type="PIRSR" id="PIRSR038994-2"/>
    </source>
</evidence>
<dbReference type="Gene3D" id="2.30.40.10">
    <property type="entry name" value="Urease, subunit C, domain 1"/>
    <property type="match status" value="1"/>
</dbReference>
<comment type="similarity">
    <text evidence="1 8">Belongs to the metallo-dependent hydrolases superfamily. NagA family.</text>
</comment>
<dbReference type="GO" id="GO:0008448">
    <property type="term" value="F:N-acetylglucosamine-6-phosphate deacetylase activity"/>
    <property type="evidence" value="ECO:0007669"/>
    <property type="project" value="UniProtKB-UniRule"/>
</dbReference>
<dbReference type="GO" id="GO:0046872">
    <property type="term" value="F:metal ion binding"/>
    <property type="evidence" value="ECO:0007669"/>
    <property type="project" value="UniProtKB-KW"/>
</dbReference>
<evidence type="ECO:0000256" key="3">
    <source>
        <dbReference type="ARBA" id="ARBA00018029"/>
    </source>
</evidence>
<dbReference type="Proteomes" id="UP000000709">
    <property type="component" value="Unassembled WGS sequence"/>
</dbReference>
<feature type="binding site" evidence="10">
    <location>
        <position position="153"/>
    </location>
    <ligand>
        <name>substrate</name>
    </ligand>
</feature>
<dbReference type="OrthoDB" id="10264777at2759"/>
<evidence type="ECO:0000256" key="6">
    <source>
        <dbReference type="ARBA" id="ARBA00023277"/>
    </source>
</evidence>
<evidence type="ECO:0000256" key="4">
    <source>
        <dbReference type="ARBA" id="ARBA00022723"/>
    </source>
</evidence>
<evidence type="ECO:0000256" key="9">
    <source>
        <dbReference type="PIRSR" id="PIRSR038994-1"/>
    </source>
</evidence>
<dbReference type="STRING" id="619300.G3APA7"/>
<dbReference type="PIRSF" id="PIRSF038994">
    <property type="entry name" value="NagA"/>
    <property type="match status" value="1"/>
</dbReference>
<dbReference type="SUPFAM" id="SSF51338">
    <property type="entry name" value="Composite domain of metallo-dependent hydrolases"/>
    <property type="match status" value="1"/>
</dbReference>
<dbReference type="InterPro" id="IPR011059">
    <property type="entry name" value="Metal-dep_hydrolase_composite"/>
</dbReference>
<dbReference type="SUPFAM" id="SSF51556">
    <property type="entry name" value="Metallo-dependent hydrolases"/>
    <property type="match status" value="1"/>
</dbReference>
<protein>
    <recommendedName>
        <fullName evidence="3 8">N-acetylglucosamine-6-phosphate deacetylase</fullName>
        <ecNumber evidence="2 8">3.5.1.25</ecNumber>
    </recommendedName>
</protein>
<sequence length="424" mass="46740">MTATYTRFTNCHLIDNGQLYEFTDLYYNNQTKKISHPPSNPQLVTQTIDLHEQILAPGYIDIQNNGIYGLNYSNLNGGYTEKDIQEFKNFYQDAMAKYLTTGVTATCPTVTSNFPQVYEKVLPFYKKSRLDNQTDSLGAHLEGPFINIKKKGCHPVETFVDAKDGESKLIEIYGGDASLLENVCIITGAPEIPGILDVIPSIVERNIIFSIGHTMSDYKTGCKAIDNGATMITHLYNAMPQPHHRDAGVVGLINSPVVGDDKTPYFGIICDGVHVDPAMANLAYRSNPNKCVLVTDAMHLMGLPDGTYKWDAQVIVKTGDRLYLENTDTLAGAATTLPQCVRNLIQWSKISLPQAVKTVTNNAAVSLGLQKERGFLNIGCDADFVVLDKAGYVQKIYKLGNEIKSSDVKLETKIARDEKISAVL</sequence>
<dbReference type="InterPro" id="IPR006680">
    <property type="entry name" value="Amidohydro-rel"/>
</dbReference>
<dbReference type="CDD" id="cd00854">
    <property type="entry name" value="NagA"/>
    <property type="match status" value="1"/>
</dbReference>
<evidence type="ECO:0000259" key="12">
    <source>
        <dbReference type="Pfam" id="PF01979"/>
    </source>
</evidence>
<evidence type="ECO:0000256" key="8">
    <source>
        <dbReference type="PIRNR" id="PIRNR038994"/>
    </source>
</evidence>
<dbReference type="OMA" id="PCRKGAH"/>
<feature type="binding site" evidence="11">
    <location>
        <position position="142"/>
    </location>
    <ligand>
        <name>Zn(2+)</name>
        <dbReference type="ChEBI" id="CHEBI:29105"/>
    </ligand>
</feature>
<keyword evidence="6 8" id="KW-0119">Carbohydrate metabolism</keyword>
<gene>
    <name evidence="13" type="ORF">SPAPADRAFT_61750</name>
</gene>
<evidence type="ECO:0000256" key="7">
    <source>
        <dbReference type="ARBA" id="ARBA00047647"/>
    </source>
</evidence>
<proteinExistence type="inferred from homology"/>
<evidence type="ECO:0000313" key="14">
    <source>
        <dbReference type="Proteomes" id="UP000000709"/>
    </source>
</evidence>
<dbReference type="PANTHER" id="PTHR11113">
    <property type="entry name" value="N-ACETYLGLUCOSAMINE-6-PHOSPHATE DEACETYLASE"/>
    <property type="match status" value="1"/>
</dbReference>
<keyword evidence="4 11" id="KW-0479">Metal-binding</keyword>
<keyword evidence="5 8" id="KW-0378">Hydrolase</keyword>
<dbReference type="PANTHER" id="PTHR11113:SF14">
    <property type="entry name" value="N-ACETYLGLUCOSAMINE-6-PHOSPHATE DEACETYLASE"/>
    <property type="match status" value="1"/>
</dbReference>
<dbReference type="EMBL" id="GL996502">
    <property type="protein sequence ID" value="EGW32678.1"/>
    <property type="molecule type" value="Genomic_DNA"/>
</dbReference>
<dbReference type="eggNOG" id="KOG3892">
    <property type="taxonomic scope" value="Eukaryota"/>
</dbReference>
<dbReference type="FunFam" id="3.20.20.140:FF:000113">
    <property type="entry name" value="N-acetylglucosamine-6-phosphate deacetylase"/>
    <property type="match status" value="1"/>
</dbReference>
<dbReference type="EC" id="3.5.1.25" evidence="2 8"/>
<comment type="cofactor">
    <cofactor evidence="11">
        <name>a divalent metal cation</name>
        <dbReference type="ChEBI" id="CHEBI:60240"/>
    </cofactor>
    <text evidence="11">Binds 1 divalent metal cation per subunit.</text>
</comment>
<feature type="binding site" evidence="11">
    <location>
        <position position="234"/>
    </location>
    <ligand>
        <name>Zn(2+)</name>
        <dbReference type="ChEBI" id="CHEBI:29105"/>
    </ligand>
</feature>
<dbReference type="RefSeq" id="XP_007375954.1">
    <property type="nucleotide sequence ID" value="XM_007375892.1"/>
</dbReference>
<dbReference type="InterPro" id="IPR032466">
    <property type="entry name" value="Metal_Hydrolase"/>
</dbReference>
<evidence type="ECO:0000256" key="2">
    <source>
        <dbReference type="ARBA" id="ARBA00011899"/>
    </source>
</evidence>
<name>G3APA7_SPAPN</name>
<reference evidence="13 14" key="1">
    <citation type="journal article" date="2011" name="Proc. Natl. Acad. Sci. U.S.A.">
        <title>Comparative genomics of xylose-fermenting fungi for enhanced biofuel production.</title>
        <authorList>
            <person name="Wohlbach D.J."/>
            <person name="Kuo A."/>
            <person name="Sato T.K."/>
            <person name="Potts K.M."/>
            <person name="Salamov A.A."/>
            <person name="LaButti K.M."/>
            <person name="Sun H."/>
            <person name="Clum A."/>
            <person name="Pangilinan J.L."/>
            <person name="Lindquist E.A."/>
            <person name="Lucas S."/>
            <person name="Lapidus A."/>
            <person name="Jin M."/>
            <person name="Gunawan C."/>
            <person name="Balan V."/>
            <person name="Dale B.E."/>
            <person name="Jeffries T.W."/>
            <person name="Zinkel R."/>
            <person name="Barry K.W."/>
            <person name="Grigoriev I.V."/>
            <person name="Gasch A.P."/>
        </authorList>
    </citation>
    <scope>NUCLEOTIDE SEQUENCE [LARGE SCALE GENOMIC DNA]</scope>
    <source>
        <strain evidence="14">NRRL Y-27907 / 11-Y1</strain>
    </source>
</reference>
<dbReference type="Pfam" id="PF01979">
    <property type="entry name" value="Amidohydro_1"/>
    <property type="match status" value="1"/>
</dbReference>
<dbReference type="Gene3D" id="3.20.20.140">
    <property type="entry name" value="Metal-dependent hydrolases"/>
    <property type="match status" value="1"/>
</dbReference>
<evidence type="ECO:0000256" key="1">
    <source>
        <dbReference type="ARBA" id="ARBA00010716"/>
    </source>
</evidence>
<dbReference type="HOGENOM" id="CLU_032482_0_0_1"/>
<organism evidence="14">
    <name type="scientific">Spathaspora passalidarum (strain NRRL Y-27907 / 11-Y1)</name>
    <dbReference type="NCBI Taxonomy" id="619300"/>
    <lineage>
        <taxon>Eukaryota</taxon>
        <taxon>Fungi</taxon>
        <taxon>Dikarya</taxon>
        <taxon>Ascomycota</taxon>
        <taxon>Saccharomycotina</taxon>
        <taxon>Pichiomycetes</taxon>
        <taxon>Debaryomycetaceae</taxon>
        <taxon>Spathaspora</taxon>
    </lineage>
</organism>
<feature type="domain" description="Amidohydrolase-related" evidence="12">
    <location>
        <begin position="54"/>
        <end position="394"/>
    </location>
</feature>
<accession>G3APA7</accession>
<feature type="binding site" evidence="11">
    <location>
        <position position="213"/>
    </location>
    <ligand>
        <name>Zn(2+)</name>
        <dbReference type="ChEBI" id="CHEBI:29105"/>
    </ligand>
</feature>
<dbReference type="GeneID" id="18874033"/>
<dbReference type="InParanoid" id="G3APA7"/>
<feature type="binding site" evidence="10">
    <location>
        <begin position="237"/>
        <end position="238"/>
    </location>
    <ligand>
        <name>substrate</name>
    </ligand>
</feature>
<evidence type="ECO:0000313" key="13">
    <source>
        <dbReference type="EMBL" id="EGW32678.1"/>
    </source>
</evidence>
<feature type="binding site" evidence="10">
    <location>
        <begin position="330"/>
        <end position="332"/>
    </location>
    <ligand>
        <name>substrate</name>
    </ligand>
</feature>
<feature type="binding site" evidence="10">
    <location>
        <position position="245"/>
    </location>
    <ligand>
        <name>substrate</name>
    </ligand>
</feature>
<feature type="active site" description="Proton donor/acceptor" evidence="9">
    <location>
        <position position="296"/>
    </location>
</feature>
<dbReference type="KEGG" id="spaa:SPAPADRAFT_61750"/>
<dbReference type="GO" id="GO:0006046">
    <property type="term" value="P:N-acetylglucosamine catabolic process"/>
    <property type="evidence" value="ECO:0007669"/>
    <property type="project" value="TreeGrafter"/>
</dbReference>
<keyword evidence="14" id="KW-1185">Reference proteome</keyword>
<comment type="catalytic activity">
    <reaction evidence="7 8">
        <text>N-acetyl-D-glucosamine 6-phosphate + H2O = D-glucosamine 6-phosphate + acetate</text>
        <dbReference type="Rhea" id="RHEA:22936"/>
        <dbReference type="ChEBI" id="CHEBI:15377"/>
        <dbReference type="ChEBI" id="CHEBI:30089"/>
        <dbReference type="ChEBI" id="CHEBI:57513"/>
        <dbReference type="ChEBI" id="CHEBI:58725"/>
        <dbReference type="EC" id="3.5.1.25"/>
    </reaction>
</comment>
<evidence type="ECO:0000256" key="5">
    <source>
        <dbReference type="ARBA" id="ARBA00022801"/>
    </source>
</evidence>
<dbReference type="InterPro" id="IPR003764">
    <property type="entry name" value="GlcNAc_6-P_deAcase"/>
</dbReference>
<feature type="binding site" evidence="10">
    <location>
        <position position="274"/>
    </location>
    <ligand>
        <name>substrate</name>
    </ligand>
</feature>